<dbReference type="Proteomes" id="UP000655037">
    <property type="component" value="Unassembled WGS sequence"/>
</dbReference>
<dbReference type="EC" id="2.7.7.65" evidence="1"/>
<dbReference type="GO" id="GO:0052621">
    <property type="term" value="F:diguanylate cyclase activity"/>
    <property type="evidence" value="ECO:0007669"/>
    <property type="project" value="UniProtKB-EC"/>
</dbReference>
<evidence type="ECO:0000313" key="6">
    <source>
        <dbReference type="EMBL" id="MBF2718086.1"/>
    </source>
</evidence>
<keyword evidence="3" id="KW-1133">Transmembrane helix</keyword>
<reference evidence="6" key="1">
    <citation type="submission" date="2020-11" db="EMBL/GenBank/DDBJ databases">
        <title>Agrobacterium vitis strain K377 genome.</title>
        <authorList>
            <person name="Xi H."/>
        </authorList>
    </citation>
    <scope>NUCLEOTIDE SEQUENCE</scope>
    <source>
        <strain evidence="6">K377</strain>
    </source>
</reference>
<feature type="domain" description="GGDEF" evidence="5">
    <location>
        <begin position="208"/>
        <end position="340"/>
    </location>
</feature>
<accession>A0AAE2RGZ9</accession>
<comment type="caution">
    <text evidence="6">The sequence shown here is derived from an EMBL/GenBank/DDBJ whole genome shotgun (WGS) entry which is preliminary data.</text>
</comment>
<dbReference type="PROSITE" id="PS50887">
    <property type="entry name" value="GGDEF"/>
    <property type="match status" value="1"/>
</dbReference>
<evidence type="ECO:0000259" key="4">
    <source>
        <dbReference type="PROSITE" id="PS50885"/>
    </source>
</evidence>
<dbReference type="InterPro" id="IPR000160">
    <property type="entry name" value="GGDEF_dom"/>
</dbReference>
<dbReference type="RefSeq" id="WP_156538280.1">
    <property type="nucleotide sequence ID" value="NZ_JACXXJ020000005.1"/>
</dbReference>
<dbReference type="PANTHER" id="PTHR45138">
    <property type="entry name" value="REGULATORY COMPONENTS OF SENSORY TRANSDUCTION SYSTEM"/>
    <property type="match status" value="1"/>
</dbReference>
<dbReference type="Gene3D" id="6.10.340.10">
    <property type="match status" value="1"/>
</dbReference>
<dbReference type="SUPFAM" id="SSF158472">
    <property type="entry name" value="HAMP domain-like"/>
    <property type="match status" value="1"/>
</dbReference>
<dbReference type="CDD" id="cd01949">
    <property type="entry name" value="GGDEF"/>
    <property type="match status" value="1"/>
</dbReference>
<comment type="catalytic activity">
    <reaction evidence="2">
        <text>2 GTP = 3',3'-c-di-GMP + 2 diphosphate</text>
        <dbReference type="Rhea" id="RHEA:24898"/>
        <dbReference type="ChEBI" id="CHEBI:33019"/>
        <dbReference type="ChEBI" id="CHEBI:37565"/>
        <dbReference type="ChEBI" id="CHEBI:58805"/>
        <dbReference type="EC" id="2.7.7.65"/>
    </reaction>
</comment>
<evidence type="ECO:0000256" key="1">
    <source>
        <dbReference type="ARBA" id="ARBA00012528"/>
    </source>
</evidence>
<dbReference type="PANTHER" id="PTHR45138:SF9">
    <property type="entry name" value="DIGUANYLATE CYCLASE DGCM-RELATED"/>
    <property type="match status" value="1"/>
</dbReference>
<feature type="transmembrane region" description="Helical" evidence="3">
    <location>
        <begin position="98"/>
        <end position="120"/>
    </location>
</feature>
<proteinExistence type="predicted"/>
<evidence type="ECO:0000256" key="2">
    <source>
        <dbReference type="ARBA" id="ARBA00034247"/>
    </source>
</evidence>
<evidence type="ECO:0000313" key="7">
    <source>
        <dbReference type="Proteomes" id="UP000655037"/>
    </source>
</evidence>
<organism evidence="6 7">
    <name type="scientific">Agrobacterium vitis</name>
    <name type="common">Rhizobium vitis</name>
    <dbReference type="NCBI Taxonomy" id="373"/>
    <lineage>
        <taxon>Bacteria</taxon>
        <taxon>Pseudomonadati</taxon>
        <taxon>Pseudomonadota</taxon>
        <taxon>Alphaproteobacteria</taxon>
        <taxon>Hyphomicrobiales</taxon>
        <taxon>Rhizobiaceae</taxon>
        <taxon>Rhizobium/Agrobacterium group</taxon>
        <taxon>Agrobacterium</taxon>
    </lineage>
</organism>
<dbReference type="NCBIfam" id="TIGR00254">
    <property type="entry name" value="GGDEF"/>
    <property type="match status" value="1"/>
</dbReference>
<sequence length="346" mass="37919">MTVIDSRLAWPKFQKTLKISRFCFFKPRSSLSILPVAHGIEALGMLKRNWMAEWPHMTARAIRSSLITKIFVICFISIHVPLLAVVAHVLGGGALSEASILLVLLISTLAGTAGCLLSLWRIIQPLRQLNHSIARYRQEGAPVTIAVKTKDEIGTVAQAVSALVTELDCSLKTLTLQANTDPLTGLANRRFILARGTEALDETRRSGDPMCLLLFDLDHFKGINDAFGHETGDKALIAAAQTIRSNLRPNDLAGRIGGEEFCVLLPGTNLVQAQAIAERLRTCLENICLEPLAPGRITASFGLAQSADHFSTFQKFMAATDMALYRAKQHGRNRIHCEPQNALSYL</sequence>
<dbReference type="Pfam" id="PF00672">
    <property type="entry name" value="HAMP"/>
    <property type="match status" value="1"/>
</dbReference>
<dbReference type="EMBL" id="JACXXJ020000005">
    <property type="protein sequence ID" value="MBF2718086.1"/>
    <property type="molecule type" value="Genomic_DNA"/>
</dbReference>
<feature type="domain" description="HAMP" evidence="4">
    <location>
        <begin position="120"/>
        <end position="172"/>
    </location>
</feature>
<dbReference type="SMART" id="SM00267">
    <property type="entry name" value="GGDEF"/>
    <property type="match status" value="1"/>
</dbReference>
<dbReference type="AlphaFoldDB" id="A0AAE2RGZ9"/>
<feature type="transmembrane region" description="Helical" evidence="3">
    <location>
        <begin position="70"/>
        <end position="92"/>
    </location>
</feature>
<dbReference type="InterPro" id="IPR029787">
    <property type="entry name" value="Nucleotide_cyclase"/>
</dbReference>
<dbReference type="InterPro" id="IPR043128">
    <property type="entry name" value="Rev_trsase/Diguanyl_cyclase"/>
</dbReference>
<keyword evidence="3" id="KW-0472">Membrane</keyword>
<protein>
    <recommendedName>
        <fullName evidence="1">diguanylate cyclase</fullName>
        <ecNumber evidence="1">2.7.7.65</ecNumber>
    </recommendedName>
</protein>
<evidence type="ECO:0000256" key="3">
    <source>
        <dbReference type="SAM" id="Phobius"/>
    </source>
</evidence>
<dbReference type="Gene3D" id="3.30.70.270">
    <property type="match status" value="1"/>
</dbReference>
<dbReference type="GO" id="GO:0016020">
    <property type="term" value="C:membrane"/>
    <property type="evidence" value="ECO:0007669"/>
    <property type="project" value="InterPro"/>
</dbReference>
<gene>
    <name evidence="6" type="ORF">IEI95_028180</name>
</gene>
<dbReference type="InterPro" id="IPR003660">
    <property type="entry name" value="HAMP_dom"/>
</dbReference>
<dbReference type="PROSITE" id="PS50885">
    <property type="entry name" value="HAMP"/>
    <property type="match status" value="1"/>
</dbReference>
<dbReference type="InterPro" id="IPR050469">
    <property type="entry name" value="Diguanylate_Cyclase"/>
</dbReference>
<dbReference type="GO" id="GO:0007165">
    <property type="term" value="P:signal transduction"/>
    <property type="evidence" value="ECO:0007669"/>
    <property type="project" value="InterPro"/>
</dbReference>
<evidence type="ECO:0000259" key="5">
    <source>
        <dbReference type="PROSITE" id="PS50887"/>
    </source>
</evidence>
<name>A0AAE2RGZ9_AGRVI</name>
<dbReference type="SUPFAM" id="SSF55073">
    <property type="entry name" value="Nucleotide cyclase"/>
    <property type="match status" value="1"/>
</dbReference>
<keyword evidence="3" id="KW-0812">Transmembrane</keyword>
<dbReference type="FunFam" id="3.30.70.270:FF:000001">
    <property type="entry name" value="Diguanylate cyclase domain protein"/>
    <property type="match status" value="1"/>
</dbReference>
<dbReference type="Pfam" id="PF00990">
    <property type="entry name" value="GGDEF"/>
    <property type="match status" value="1"/>
</dbReference>
<dbReference type="CDD" id="cd06225">
    <property type="entry name" value="HAMP"/>
    <property type="match status" value="1"/>
</dbReference>